<reference evidence="7 8" key="1">
    <citation type="submission" date="2021-06" db="EMBL/GenBank/DDBJ databases">
        <title>Complete genome of Haloferula helveola possessing various polysaccharide degrading enzymes.</title>
        <authorList>
            <person name="Takami H."/>
            <person name="Huang C."/>
            <person name="Hamasaki K."/>
        </authorList>
    </citation>
    <scope>NUCLEOTIDE SEQUENCE [LARGE SCALE GENOMIC DNA]</scope>
    <source>
        <strain evidence="7 8">CN-1</strain>
    </source>
</reference>
<dbReference type="InterPro" id="IPR037185">
    <property type="entry name" value="EmrE-like"/>
</dbReference>
<feature type="transmembrane region" description="Helical" evidence="5">
    <location>
        <begin position="194"/>
        <end position="216"/>
    </location>
</feature>
<proteinExistence type="predicted"/>
<dbReference type="PANTHER" id="PTHR22911">
    <property type="entry name" value="ACYL-MALONYL CONDENSING ENZYME-RELATED"/>
    <property type="match status" value="1"/>
</dbReference>
<keyword evidence="4 5" id="KW-0472">Membrane</keyword>
<keyword evidence="3 5" id="KW-1133">Transmembrane helix</keyword>
<name>A0ABM7RC17_9BACT</name>
<sequence length="285" mass="29544">MLGSVVLFAVNALLIKGISLAVPAADGWVASLFRGAVGMAIVWIAFRKRGFEPRHLCTRPLLIFRGLLGGFGILAFYLTVVHLGAGRAAIINLSYPIFGSLFAAAFLKEVPPLRAWLWMTAGFAGLVIFLGGGLDLTIGGYDLLAVAGAVAAGGVVTLIRQLRHTEHTSTIYASQCAASALFAAGPAAGPSLGLPTGAFLLMTVAGIIVAVAQLAMTHAYRSLSVARGSSLQMLLPLLTAVGGYLCFGETFTSVEIGGAALTLVATWQVITSRSRRVSPESSPAT</sequence>
<feature type="transmembrane region" description="Helical" evidence="5">
    <location>
        <begin position="140"/>
        <end position="159"/>
    </location>
</feature>
<organism evidence="7 8">
    <name type="scientific">Haloferula helveola</name>
    <dbReference type="NCBI Taxonomy" id="490095"/>
    <lineage>
        <taxon>Bacteria</taxon>
        <taxon>Pseudomonadati</taxon>
        <taxon>Verrucomicrobiota</taxon>
        <taxon>Verrucomicrobiia</taxon>
        <taxon>Verrucomicrobiales</taxon>
        <taxon>Verrucomicrobiaceae</taxon>
        <taxon>Haloferula</taxon>
    </lineage>
</organism>
<feature type="transmembrane region" description="Helical" evidence="5">
    <location>
        <begin position="171"/>
        <end position="188"/>
    </location>
</feature>
<dbReference type="SUPFAM" id="SSF103481">
    <property type="entry name" value="Multidrug resistance efflux transporter EmrE"/>
    <property type="match status" value="2"/>
</dbReference>
<gene>
    <name evidence="7" type="ORF">HAHE_11130</name>
</gene>
<evidence type="ECO:0000256" key="1">
    <source>
        <dbReference type="ARBA" id="ARBA00004141"/>
    </source>
</evidence>
<comment type="subcellular location">
    <subcellularLocation>
        <location evidence="1">Membrane</location>
        <topology evidence="1">Multi-pass membrane protein</topology>
    </subcellularLocation>
</comment>
<evidence type="ECO:0000256" key="2">
    <source>
        <dbReference type="ARBA" id="ARBA00022692"/>
    </source>
</evidence>
<feature type="domain" description="EamA" evidence="6">
    <location>
        <begin position="1"/>
        <end position="129"/>
    </location>
</feature>
<protein>
    <recommendedName>
        <fullName evidence="6">EamA domain-containing protein</fullName>
    </recommendedName>
</protein>
<evidence type="ECO:0000256" key="4">
    <source>
        <dbReference type="ARBA" id="ARBA00023136"/>
    </source>
</evidence>
<evidence type="ECO:0000259" key="6">
    <source>
        <dbReference type="Pfam" id="PF00892"/>
    </source>
</evidence>
<evidence type="ECO:0000256" key="3">
    <source>
        <dbReference type="ARBA" id="ARBA00022989"/>
    </source>
</evidence>
<dbReference type="Pfam" id="PF00892">
    <property type="entry name" value="EamA"/>
    <property type="match status" value="2"/>
</dbReference>
<feature type="transmembrane region" description="Helical" evidence="5">
    <location>
        <begin position="115"/>
        <end position="134"/>
    </location>
</feature>
<evidence type="ECO:0000313" key="7">
    <source>
        <dbReference type="EMBL" id="BCX47205.1"/>
    </source>
</evidence>
<feature type="transmembrane region" description="Helical" evidence="5">
    <location>
        <begin position="62"/>
        <end position="83"/>
    </location>
</feature>
<keyword evidence="8" id="KW-1185">Reference proteome</keyword>
<dbReference type="EMBL" id="AP024702">
    <property type="protein sequence ID" value="BCX47205.1"/>
    <property type="molecule type" value="Genomic_DNA"/>
</dbReference>
<feature type="transmembrane region" description="Helical" evidence="5">
    <location>
        <begin position="89"/>
        <end position="108"/>
    </location>
</feature>
<dbReference type="PANTHER" id="PTHR22911:SF6">
    <property type="entry name" value="SOLUTE CARRIER FAMILY 35 MEMBER G1"/>
    <property type="match status" value="1"/>
</dbReference>
<keyword evidence="2 5" id="KW-0812">Transmembrane</keyword>
<accession>A0ABM7RC17</accession>
<dbReference type="InterPro" id="IPR000620">
    <property type="entry name" value="EamA_dom"/>
</dbReference>
<evidence type="ECO:0000313" key="8">
    <source>
        <dbReference type="Proteomes" id="UP001374893"/>
    </source>
</evidence>
<dbReference type="Proteomes" id="UP001374893">
    <property type="component" value="Chromosome"/>
</dbReference>
<evidence type="ECO:0000256" key="5">
    <source>
        <dbReference type="SAM" id="Phobius"/>
    </source>
</evidence>
<feature type="transmembrane region" description="Helical" evidence="5">
    <location>
        <begin position="27"/>
        <end position="46"/>
    </location>
</feature>
<feature type="domain" description="EamA" evidence="6">
    <location>
        <begin position="142"/>
        <end position="268"/>
    </location>
</feature>